<evidence type="ECO:0000313" key="3">
    <source>
        <dbReference type="Proteomes" id="UP000229434"/>
    </source>
</evidence>
<name>A0A2N9XXL7_9NEIS</name>
<dbReference type="SMART" id="SM01040">
    <property type="entry name" value="Bro-N"/>
    <property type="match status" value="1"/>
</dbReference>
<proteinExistence type="predicted"/>
<sequence>MSNLIAYQFKNSNIRIELKNNEPLFCLADVADALNIKNHRDLASKQLNPKGVEKIYTLTNGGKQELTFIDEANLYRVIFRSNKKEAVDFQNWVFEQVLPSIRKTGSYSLTLTTEQQYQIKEAVHANAAKTHRRFFAVYKSLYAKFNVPRYQDILAKDFDDAMLFLEASDKQPALPNLNQNGRWLVIVKNNIVTHIENINDYNCINADVFKKLRMQTKQQAEYLLELAKRMRVIDGECSNSRLDAPIEELHSKFII</sequence>
<dbReference type="InterPro" id="IPR003497">
    <property type="entry name" value="BRO_N_domain"/>
</dbReference>
<dbReference type="Pfam" id="PF02498">
    <property type="entry name" value="Bro-N"/>
    <property type="match status" value="1"/>
</dbReference>
<protein>
    <recommendedName>
        <fullName evidence="1">Bro-N domain-containing protein</fullName>
    </recommendedName>
</protein>
<dbReference type="AlphaFoldDB" id="A0A2N9XXL7"/>
<feature type="domain" description="Bro-N" evidence="1">
    <location>
        <begin position="1"/>
        <end position="105"/>
    </location>
</feature>
<evidence type="ECO:0000259" key="1">
    <source>
        <dbReference type="PROSITE" id="PS51750"/>
    </source>
</evidence>
<dbReference type="PANTHER" id="PTHR36180:SF2">
    <property type="entry name" value="BRO FAMILY PROTEIN"/>
    <property type="match status" value="1"/>
</dbReference>
<organism evidence="2 3">
    <name type="scientific">Snodgrassella alvi</name>
    <dbReference type="NCBI Taxonomy" id="1196083"/>
    <lineage>
        <taxon>Bacteria</taxon>
        <taxon>Pseudomonadati</taxon>
        <taxon>Pseudomonadota</taxon>
        <taxon>Betaproteobacteria</taxon>
        <taxon>Neisseriales</taxon>
        <taxon>Neisseriaceae</taxon>
        <taxon>Snodgrassella</taxon>
    </lineage>
</organism>
<comment type="caution">
    <text evidence="2">The sequence shown here is derived from an EMBL/GenBank/DDBJ whole genome shotgun (WGS) entry which is preliminary data.</text>
</comment>
<dbReference type="PANTHER" id="PTHR36180">
    <property type="entry name" value="DNA-BINDING PROTEIN-RELATED-RELATED"/>
    <property type="match status" value="1"/>
</dbReference>
<accession>A0A2N9XXL7</accession>
<evidence type="ECO:0000313" key="2">
    <source>
        <dbReference type="EMBL" id="PIT54729.1"/>
    </source>
</evidence>
<reference evidence="2 3" key="1">
    <citation type="journal article" date="2017" name="MBio">
        <title>Type VI secretion-mediated competition in the bee gut microbiome.</title>
        <authorList>
            <person name="Steele M.I."/>
            <person name="Kwong W.K."/>
            <person name="Powell J.E."/>
            <person name="Whiteley M."/>
            <person name="Moran N.A."/>
        </authorList>
    </citation>
    <scope>NUCLEOTIDE SEQUENCE [LARGE SCALE GENOMIC DNA]</scope>
    <source>
        <strain evidence="2 3">Nev3CBA3</strain>
    </source>
</reference>
<dbReference type="EMBL" id="MEIS01000110">
    <property type="protein sequence ID" value="PIT54729.1"/>
    <property type="molecule type" value="Genomic_DNA"/>
</dbReference>
<dbReference type="PROSITE" id="PS51750">
    <property type="entry name" value="BRO_N"/>
    <property type="match status" value="1"/>
</dbReference>
<gene>
    <name evidence="2" type="ORF">BHC49_07845</name>
</gene>
<dbReference type="Proteomes" id="UP000229434">
    <property type="component" value="Unassembled WGS sequence"/>
</dbReference>
<dbReference type="RefSeq" id="WP_100137638.1">
    <property type="nucleotide sequence ID" value="NZ_MEIS01000110.1"/>
</dbReference>